<keyword evidence="2" id="KW-1185">Reference proteome</keyword>
<evidence type="ECO:0008006" key="3">
    <source>
        <dbReference type="Google" id="ProtNLM"/>
    </source>
</evidence>
<dbReference type="SUPFAM" id="SSF54928">
    <property type="entry name" value="RNA-binding domain, RBD"/>
    <property type="match status" value="1"/>
</dbReference>
<dbReference type="Proteomes" id="UP000595140">
    <property type="component" value="Unassembled WGS sequence"/>
</dbReference>
<organism evidence="1 2">
    <name type="scientific">Cuscuta campestris</name>
    <dbReference type="NCBI Taxonomy" id="132261"/>
    <lineage>
        <taxon>Eukaryota</taxon>
        <taxon>Viridiplantae</taxon>
        <taxon>Streptophyta</taxon>
        <taxon>Embryophyta</taxon>
        <taxon>Tracheophyta</taxon>
        <taxon>Spermatophyta</taxon>
        <taxon>Magnoliopsida</taxon>
        <taxon>eudicotyledons</taxon>
        <taxon>Gunneridae</taxon>
        <taxon>Pentapetalae</taxon>
        <taxon>asterids</taxon>
        <taxon>lamiids</taxon>
        <taxon>Solanales</taxon>
        <taxon>Convolvulaceae</taxon>
        <taxon>Cuscuteae</taxon>
        <taxon>Cuscuta</taxon>
        <taxon>Cuscuta subgen. Grammica</taxon>
        <taxon>Cuscuta sect. Cleistogrammica</taxon>
    </lineage>
</organism>
<sequence>MTIFLNPEGGNLGFGSVGFASASEAERVQEEKNGEYLRDKRITLGLAKITPYPQRPRFCREHKIWHEDCIRKECFLMVQEKKNGELLCGHHVVLGVAEIAPLTPLPTMWCIDHKVWYEDYLRGENLLIEEEEAIEEDEAVEGLDDYVEEVSITRVSLWAVALLNLLLLSKQRRC</sequence>
<accession>A0A484K622</accession>
<protein>
    <recommendedName>
        <fullName evidence="3">RRM domain-containing protein</fullName>
    </recommendedName>
</protein>
<dbReference type="GO" id="GO:0003676">
    <property type="term" value="F:nucleic acid binding"/>
    <property type="evidence" value="ECO:0007669"/>
    <property type="project" value="InterPro"/>
</dbReference>
<dbReference type="InterPro" id="IPR035979">
    <property type="entry name" value="RBD_domain_sf"/>
</dbReference>
<evidence type="ECO:0000313" key="1">
    <source>
        <dbReference type="EMBL" id="VFQ60238.1"/>
    </source>
</evidence>
<dbReference type="EMBL" id="OOIL02000115">
    <property type="protein sequence ID" value="VFQ60238.1"/>
    <property type="molecule type" value="Genomic_DNA"/>
</dbReference>
<reference evidence="1 2" key="1">
    <citation type="submission" date="2018-04" db="EMBL/GenBank/DDBJ databases">
        <authorList>
            <person name="Vogel A."/>
        </authorList>
    </citation>
    <scope>NUCLEOTIDE SEQUENCE [LARGE SCALE GENOMIC DNA]</scope>
</reference>
<proteinExistence type="predicted"/>
<dbReference type="CDD" id="cd00590">
    <property type="entry name" value="RRM_SF"/>
    <property type="match status" value="1"/>
</dbReference>
<evidence type="ECO:0000313" key="2">
    <source>
        <dbReference type="Proteomes" id="UP000595140"/>
    </source>
</evidence>
<gene>
    <name evidence="1" type="ORF">CCAM_LOCUS2014</name>
</gene>
<dbReference type="AlphaFoldDB" id="A0A484K622"/>
<name>A0A484K622_9ASTE</name>